<accession>A0A2I0MX63</accession>
<proteinExistence type="predicted"/>
<gene>
    <name evidence="1" type="primary">CD226</name>
    <name evidence="1" type="ORF">A306_00001633</name>
</gene>
<dbReference type="InParanoid" id="A0A2I0MX63"/>
<dbReference type="GO" id="GO:0002891">
    <property type="term" value="P:positive regulation of immunoglobulin mediated immune response"/>
    <property type="evidence" value="ECO:0007669"/>
    <property type="project" value="TreeGrafter"/>
</dbReference>
<keyword evidence="2" id="KW-1185">Reference proteome</keyword>
<dbReference type="InterPro" id="IPR042842">
    <property type="entry name" value="CD226"/>
</dbReference>
<evidence type="ECO:0000313" key="1">
    <source>
        <dbReference type="EMBL" id="PKK34272.1"/>
    </source>
</evidence>
<reference evidence="1 2" key="1">
    <citation type="journal article" date="2013" name="Science">
        <title>Genomic diversity and evolution of the head crest in the rock pigeon.</title>
        <authorList>
            <person name="Shapiro M.D."/>
            <person name="Kronenberg Z."/>
            <person name="Li C."/>
            <person name="Domyan E.T."/>
            <person name="Pan H."/>
            <person name="Campbell M."/>
            <person name="Tan H."/>
            <person name="Huff C.D."/>
            <person name="Hu H."/>
            <person name="Vickrey A.I."/>
            <person name="Nielsen S.C."/>
            <person name="Stringham S.A."/>
            <person name="Hu H."/>
            <person name="Willerslev E."/>
            <person name="Gilbert M.T."/>
            <person name="Yandell M."/>
            <person name="Zhang G."/>
            <person name="Wang J."/>
        </authorList>
    </citation>
    <scope>NUCLEOTIDE SEQUENCE [LARGE SCALE GENOMIC DNA]</scope>
    <source>
        <tissue evidence="1">Blood</tissue>
    </source>
</reference>
<dbReference type="GO" id="GO:0002729">
    <property type="term" value="P:positive regulation of natural killer cell cytokine production"/>
    <property type="evidence" value="ECO:0007669"/>
    <property type="project" value="InterPro"/>
</dbReference>
<dbReference type="GO" id="GO:0050839">
    <property type="term" value="F:cell adhesion molecule binding"/>
    <property type="evidence" value="ECO:0007669"/>
    <property type="project" value="TreeGrafter"/>
</dbReference>
<dbReference type="AlphaFoldDB" id="A0A2I0MX63"/>
<protein>
    <submittedName>
        <fullName evidence="1">CD226 molecule</fullName>
    </submittedName>
</protein>
<dbReference type="PANTHER" id="PTHR47011">
    <property type="entry name" value="CD226 ANTIGEN"/>
    <property type="match status" value="1"/>
</dbReference>
<dbReference type="STRING" id="8932.A0A2I0MX63"/>
<sequence length="236" mass="27100">MKDDTEKAELVNAFFTSVSTIKTGSQVSQTLEIKEKVRQKEDFPLVEEDQVKDPLHKLDIHKSLGPNGMHPRVQRELVDVIAKCLSIIFERHQYRLGAALLESSTAEKDLIIQASWMKLNATDKENIVVLHSICGIHIEDKYSGRIYFEKASVEDKPLSFIKSTLEDVGLLFHCNLPRWILGKGDRNYLASNLGTQMVYYLPNWKNLCSCLTVSFPTDLLSHHCLLQKWENEQYQH</sequence>
<name>A0A2I0MX63_COLLI</name>
<dbReference type="PANTHER" id="PTHR47011:SF1">
    <property type="entry name" value="CD226 ANTIGEN"/>
    <property type="match status" value="1"/>
</dbReference>
<dbReference type="Proteomes" id="UP000053872">
    <property type="component" value="Unassembled WGS sequence"/>
</dbReference>
<dbReference type="GO" id="GO:0009897">
    <property type="term" value="C:external side of plasma membrane"/>
    <property type="evidence" value="ECO:0007669"/>
    <property type="project" value="TreeGrafter"/>
</dbReference>
<dbReference type="EMBL" id="AKCR02000001">
    <property type="protein sequence ID" value="PKK34272.1"/>
    <property type="molecule type" value="Genomic_DNA"/>
</dbReference>
<comment type="caution">
    <text evidence="1">The sequence shown here is derived from an EMBL/GenBank/DDBJ whole genome shotgun (WGS) entry which is preliminary data.</text>
</comment>
<organism evidence="1 2">
    <name type="scientific">Columba livia</name>
    <name type="common">Rock dove</name>
    <dbReference type="NCBI Taxonomy" id="8932"/>
    <lineage>
        <taxon>Eukaryota</taxon>
        <taxon>Metazoa</taxon>
        <taxon>Chordata</taxon>
        <taxon>Craniata</taxon>
        <taxon>Vertebrata</taxon>
        <taxon>Euteleostomi</taxon>
        <taxon>Archelosauria</taxon>
        <taxon>Archosauria</taxon>
        <taxon>Dinosauria</taxon>
        <taxon>Saurischia</taxon>
        <taxon>Theropoda</taxon>
        <taxon>Coelurosauria</taxon>
        <taxon>Aves</taxon>
        <taxon>Neognathae</taxon>
        <taxon>Neoaves</taxon>
        <taxon>Columbimorphae</taxon>
        <taxon>Columbiformes</taxon>
        <taxon>Columbidae</taxon>
        <taxon>Columba</taxon>
    </lineage>
</organism>
<evidence type="ECO:0000313" key="2">
    <source>
        <dbReference type="Proteomes" id="UP000053872"/>
    </source>
</evidence>